<proteinExistence type="predicted"/>
<dbReference type="Proteomes" id="UP000324800">
    <property type="component" value="Unassembled WGS sequence"/>
</dbReference>
<accession>A0A5J4T901</accession>
<name>A0A5J4T901_9EUKA</name>
<dbReference type="AlphaFoldDB" id="A0A5J4T901"/>
<reference evidence="1 2" key="1">
    <citation type="submission" date="2019-03" db="EMBL/GenBank/DDBJ databases">
        <title>Single cell metagenomics reveals metabolic interactions within the superorganism composed of flagellate Streblomastix strix and complex community of Bacteroidetes bacteria on its surface.</title>
        <authorList>
            <person name="Treitli S.C."/>
            <person name="Kolisko M."/>
            <person name="Husnik F."/>
            <person name="Keeling P."/>
            <person name="Hampl V."/>
        </authorList>
    </citation>
    <scope>NUCLEOTIDE SEQUENCE [LARGE SCALE GENOMIC DNA]</scope>
    <source>
        <strain evidence="1">ST1C</strain>
    </source>
</reference>
<comment type="caution">
    <text evidence="1">The sequence shown here is derived from an EMBL/GenBank/DDBJ whole genome shotgun (WGS) entry which is preliminary data.</text>
</comment>
<dbReference type="EMBL" id="SNRW01035910">
    <property type="protein sequence ID" value="KAA6354669.1"/>
    <property type="molecule type" value="Genomic_DNA"/>
</dbReference>
<feature type="non-terminal residue" evidence="1">
    <location>
        <position position="28"/>
    </location>
</feature>
<protein>
    <submittedName>
        <fullName evidence="1">Uncharacterized protein</fullName>
    </submittedName>
</protein>
<sequence>MDVINERIQVEFQAQDDQTSMADFAEEK</sequence>
<evidence type="ECO:0000313" key="2">
    <source>
        <dbReference type="Proteomes" id="UP000324800"/>
    </source>
</evidence>
<gene>
    <name evidence="1" type="ORF">EZS28_049804</name>
</gene>
<organism evidence="1 2">
    <name type="scientific">Streblomastix strix</name>
    <dbReference type="NCBI Taxonomy" id="222440"/>
    <lineage>
        <taxon>Eukaryota</taxon>
        <taxon>Metamonada</taxon>
        <taxon>Preaxostyla</taxon>
        <taxon>Oxymonadida</taxon>
        <taxon>Streblomastigidae</taxon>
        <taxon>Streblomastix</taxon>
    </lineage>
</organism>
<evidence type="ECO:0000313" key="1">
    <source>
        <dbReference type="EMBL" id="KAA6354669.1"/>
    </source>
</evidence>